<dbReference type="SFLD" id="SFLDG01067">
    <property type="entry name" value="SPASM/twitch_domain_containing"/>
    <property type="match status" value="1"/>
</dbReference>
<organism evidence="8">
    <name type="scientific">hydrothermal vent metagenome</name>
    <dbReference type="NCBI Taxonomy" id="652676"/>
    <lineage>
        <taxon>unclassified sequences</taxon>
        <taxon>metagenomes</taxon>
        <taxon>ecological metagenomes</taxon>
    </lineage>
</organism>
<dbReference type="InterPro" id="IPR006638">
    <property type="entry name" value="Elp3/MiaA/NifB-like_rSAM"/>
</dbReference>
<dbReference type="InterPro" id="IPR023885">
    <property type="entry name" value="4Fe4S-binding_SPASM_dom"/>
</dbReference>
<name>A0A3B1AUX2_9ZZZZ</name>
<keyword evidence="4" id="KW-0479">Metal-binding</keyword>
<dbReference type="GO" id="GO:0046872">
    <property type="term" value="F:metal ion binding"/>
    <property type="evidence" value="ECO:0007669"/>
    <property type="project" value="UniProtKB-KW"/>
</dbReference>
<dbReference type="InterPro" id="IPR050377">
    <property type="entry name" value="Radical_SAM_PqqE_MftC-like"/>
</dbReference>
<evidence type="ECO:0000256" key="2">
    <source>
        <dbReference type="ARBA" id="ARBA00022485"/>
    </source>
</evidence>
<evidence type="ECO:0000259" key="7">
    <source>
        <dbReference type="PROSITE" id="PS51918"/>
    </source>
</evidence>
<dbReference type="GO" id="GO:0051539">
    <property type="term" value="F:4 iron, 4 sulfur cluster binding"/>
    <property type="evidence" value="ECO:0007669"/>
    <property type="project" value="UniProtKB-KW"/>
</dbReference>
<feature type="domain" description="Radical SAM core" evidence="7">
    <location>
        <begin position="6"/>
        <end position="224"/>
    </location>
</feature>
<dbReference type="PIRSF" id="PIRSF037420">
    <property type="entry name" value="PQQ_syn_pqqE"/>
    <property type="match status" value="1"/>
</dbReference>
<evidence type="ECO:0000256" key="6">
    <source>
        <dbReference type="ARBA" id="ARBA00023014"/>
    </source>
</evidence>
<dbReference type="AlphaFoldDB" id="A0A3B1AUX2"/>
<dbReference type="InterPro" id="IPR013785">
    <property type="entry name" value="Aldolase_TIM"/>
</dbReference>
<dbReference type="SMART" id="SM00729">
    <property type="entry name" value="Elp3"/>
    <property type="match status" value="1"/>
</dbReference>
<dbReference type="GO" id="GO:0003824">
    <property type="term" value="F:catalytic activity"/>
    <property type="evidence" value="ECO:0007669"/>
    <property type="project" value="InterPro"/>
</dbReference>
<sequence length="397" mass="45072">MSSPQTYTFKNLFFEATRLCNYACPMCMASSNDIKLVKQSRKLELSTDEIEQYILKSVSAIGVDKITWSGGEFILRKDAVELVRRATEYGYSSVITTNGSKMTRDMLLKLKKVSNDTVVIAVGINSIEDENAWTRDTDCEQSLAVLDLCKELDIRPNVVVTVGQHNLKTVGQTLQWLDDHRIPYNRSPYTARGYGREYWETLKFNKEHMRDTIHPELRKHANGYVSFTPFFLSPEVHEEISGGVSNITVPQNPSIGCWCGTWLAVNAEGDVAPCGILLDDIKCGNVRDRSFQQIIDESSVFQSILDRTQLKGKCGRCRYQFTCGGCRAMAYYENGDVMAEDPTCFFEPEDKTTVSEHELETNRGFKKFVNISRFADMIYTKKVKDVAPLTSEKKEKH</sequence>
<dbReference type="CDD" id="cd01335">
    <property type="entry name" value="Radical_SAM"/>
    <property type="match status" value="1"/>
</dbReference>
<dbReference type="InterPro" id="IPR017200">
    <property type="entry name" value="PqqE-like"/>
</dbReference>
<keyword evidence="5" id="KW-0408">Iron</keyword>
<dbReference type="InterPro" id="IPR007197">
    <property type="entry name" value="rSAM"/>
</dbReference>
<reference evidence="8" key="1">
    <citation type="submission" date="2018-06" db="EMBL/GenBank/DDBJ databases">
        <authorList>
            <person name="Zhirakovskaya E."/>
        </authorList>
    </citation>
    <scope>NUCLEOTIDE SEQUENCE</scope>
</reference>
<dbReference type="SFLD" id="SFLDG01386">
    <property type="entry name" value="main_SPASM_domain-containing"/>
    <property type="match status" value="1"/>
</dbReference>
<dbReference type="Gene3D" id="3.20.20.70">
    <property type="entry name" value="Aldolase class I"/>
    <property type="match status" value="1"/>
</dbReference>
<evidence type="ECO:0000256" key="4">
    <source>
        <dbReference type="ARBA" id="ARBA00022723"/>
    </source>
</evidence>
<keyword evidence="3" id="KW-0949">S-adenosyl-L-methionine</keyword>
<protein>
    <recommendedName>
        <fullName evidence="7">Radical SAM core domain-containing protein</fullName>
    </recommendedName>
</protein>
<comment type="cofactor">
    <cofactor evidence="1">
        <name>[4Fe-4S] cluster</name>
        <dbReference type="ChEBI" id="CHEBI:49883"/>
    </cofactor>
</comment>
<evidence type="ECO:0000313" key="8">
    <source>
        <dbReference type="EMBL" id="VAW96586.1"/>
    </source>
</evidence>
<proteinExistence type="predicted"/>
<dbReference type="CDD" id="cd21123">
    <property type="entry name" value="SPASM_MftC-like"/>
    <property type="match status" value="1"/>
</dbReference>
<keyword evidence="6" id="KW-0411">Iron-sulfur</keyword>
<gene>
    <name evidence="8" type="ORF">MNBD_GAMMA21-455</name>
</gene>
<dbReference type="Pfam" id="PF04055">
    <property type="entry name" value="Radical_SAM"/>
    <property type="match status" value="1"/>
</dbReference>
<evidence type="ECO:0000256" key="1">
    <source>
        <dbReference type="ARBA" id="ARBA00001966"/>
    </source>
</evidence>
<dbReference type="SFLD" id="SFLDS00029">
    <property type="entry name" value="Radical_SAM"/>
    <property type="match status" value="1"/>
</dbReference>
<dbReference type="InterPro" id="IPR058240">
    <property type="entry name" value="rSAM_sf"/>
</dbReference>
<evidence type="ECO:0000256" key="5">
    <source>
        <dbReference type="ARBA" id="ARBA00023004"/>
    </source>
</evidence>
<dbReference type="NCBIfam" id="TIGR04085">
    <property type="entry name" value="rSAM_more_4Fe4S"/>
    <property type="match status" value="1"/>
</dbReference>
<accession>A0A3B1AUX2</accession>
<dbReference type="PANTHER" id="PTHR11228">
    <property type="entry name" value="RADICAL SAM DOMAIN PROTEIN"/>
    <property type="match status" value="1"/>
</dbReference>
<dbReference type="EMBL" id="UOFR01000039">
    <property type="protein sequence ID" value="VAW96586.1"/>
    <property type="molecule type" value="Genomic_DNA"/>
</dbReference>
<evidence type="ECO:0000256" key="3">
    <source>
        <dbReference type="ARBA" id="ARBA00022691"/>
    </source>
</evidence>
<dbReference type="PANTHER" id="PTHR11228:SF7">
    <property type="entry name" value="PQQA PEPTIDE CYCLASE"/>
    <property type="match status" value="1"/>
</dbReference>
<dbReference type="PROSITE" id="PS51918">
    <property type="entry name" value="RADICAL_SAM"/>
    <property type="match status" value="1"/>
</dbReference>
<dbReference type="Pfam" id="PF13186">
    <property type="entry name" value="SPASM"/>
    <property type="match status" value="1"/>
</dbReference>
<dbReference type="SUPFAM" id="SSF102114">
    <property type="entry name" value="Radical SAM enzymes"/>
    <property type="match status" value="1"/>
</dbReference>
<keyword evidence="2" id="KW-0004">4Fe-4S</keyword>